<evidence type="ECO:0000256" key="2">
    <source>
        <dbReference type="ARBA" id="ARBA00022475"/>
    </source>
</evidence>
<feature type="transmembrane region" description="Helical" evidence="6">
    <location>
        <begin position="52"/>
        <end position="75"/>
    </location>
</feature>
<evidence type="ECO:0000313" key="8">
    <source>
        <dbReference type="Proteomes" id="UP000320390"/>
    </source>
</evidence>
<evidence type="ECO:0000256" key="1">
    <source>
        <dbReference type="ARBA" id="ARBA00004651"/>
    </source>
</evidence>
<dbReference type="GO" id="GO:0015920">
    <property type="term" value="P:lipopolysaccharide transport"/>
    <property type="evidence" value="ECO:0007669"/>
    <property type="project" value="TreeGrafter"/>
</dbReference>
<sequence>MKIHLYILRQLLVAFVFAIAALLFIALPGIAVNTVHKLPNVDAGILLRFLPLILQSLAPYVLPLCFMLSTVAVFGRLAADNEWVAIHMAGIHPLKTLFMPFVLATALGGATYWMVSNELPQLKKRQTQFMVEATASVIKNLQPGKTSLQIGDFMLMAEFRDSRTGIFEGVYLRIPETGDEGEGQWDVFARLVDIQIEERKGAKFLLIDMEDIQVYDPETGDFKQRDKFQSTVNIGERIDKKKNRTYTRAKYLVSSEVRERIASGELDPKQEREYRFMLHYRMSMFAIFYLFLGLGAATGLLMRRGTQLGALAVAAGYGIVYYVFSMRLGQQIGLGGTFPPGVGAWAATVLGGGVAMILLKKAMRR</sequence>
<comment type="subcellular location">
    <subcellularLocation>
        <location evidence="1">Cell membrane</location>
        <topology evidence="1">Multi-pass membrane protein</topology>
    </subcellularLocation>
</comment>
<dbReference type="Pfam" id="PF03739">
    <property type="entry name" value="LptF_LptG"/>
    <property type="match status" value="1"/>
</dbReference>
<feature type="transmembrane region" description="Helical" evidence="6">
    <location>
        <begin position="308"/>
        <end position="326"/>
    </location>
</feature>
<reference evidence="7 8" key="1">
    <citation type="submission" date="2019-02" db="EMBL/GenBank/DDBJ databases">
        <title>Deep-cultivation of Planctomycetes and their phenomic and genomic characterization uncovers novel biology.</title>
        <authorList>
            <person name="Wiegand S."/>
            <person name="Jogler M."/>
            <person name="Boedeker C."/>
            <person name="Pinto D."/>
            <person name="Vollmers J."/>
            <person name="Rivas-Marin E."/>
            <person name="Kohn T."/>
            <person name="Peeters S.H."/>
            <person name="Heuer A."/>
            <person name="Rast P."/>
            <person name="Oberbeckmann S."/>
            <person name="Bunk B."/>
            <person name="Jeske O."/>
            <person name="Meyerdierks A."/>
            <person name="Storesund J.E."/>
            <person name="Kallscheuer N."/>
            <person name="Luecker S."/>
            <person name="Lage O.M."/>
            <person name="Pohl T."/>
            <person name="Merkel B.J."/>
            <person name="Hornburger P."/>
            <person name="Mueller R.-W."/>
            <person name="Bruemmer F."/>
            <person name="Labrenz M."/>
            <person name="Spormann A.M."/>
            <person name="Op den Camp H."/>
            <person name="Overmann J."/>
            <person name="Amann R."/>
            <person name="Jetten M.S.M."/>
            <person name="Mascher T."/>
            <person name="Medema M.H."/>
            <person name="Devos D.P."/>
            <person name="Kaster A.-K."/>
            <person name="Ovreas L."/>
            <person name="Rohde M."/>
            <person name="Galperin M.Y."/>
            <person name="Jogler C."/>
        </authorList>
    </citation>
    <scope>NUCLEOTIDE SEQUENCE [LARGE SCALE GENOMIC DNA]</scope>
    <source>
        <strain evidence="7 8">Poly30</strain>
    </source>
</reference>
<dbReference type="Proteomes" id="UP000320390">
    <property type="component" value="Chromosome"/>
</dbReference>
<evidence type="ECO:0000313" key="7">
    <source>
        <dbReference type="EMBL" id="QDV06225.1"/>
    </source>
</evidence>
<gene>
    <name evidence="7" type="ORF">Poly30_17320</name>
</gene>
<evidence type="ECO:0000256" key="4">
    <source>
        <dbReference type="ARBA" id="ARBA00022989"/>
    </source>
</evidence>
<evidence type="ECO:0000256" key="5">
    <source>
        <dbReference type="ARBA" id="ARBA00023136"/>
    </source>
</evidence>
<dbReference type="PANTHER" id="PTHR33529:SF6">
    <property type="entry name" value="YJGP_YJGQ FAMILY PERMEASE"/>
    <property type="match status" value="1"/>
</dbReference>
<accession>A0A518EQ89</accession>
<dbReference type="GO" id="GO:0043190">
    <property type="term" value="C:ATP-binding cassette (ABC) transporter complex"/>
    <property type="evidence" value="ECO:0007669"/>
    <property type="project" value="TreeGrafter"/>
</dbReference>
<evidence type="ECO:0000256" key="3">
    <source>
        <dbReference type="ARBA" id="ARBA00022692"/>
    </source>
</evidence>
<proteinExistence type="predicted"/>
<organism evidence="7 8">
    <name type="scientific">Saltatorellus ferox</name>
    <dbReference type="NCBI Taxonomy" id="2528018"/>
    <lineage>
        <taxon>Bacteria</taxon>
        <taxon>Pseudomonadati</taxon>
        <taxon>Planctomycetota</taxon>
        <taxon>Planctomycetia</taxon>
        <taxon>Planctomycetia incertae sedis</taxon>
        <taxon>Saltatorellus</taxon>
    </lineage>
</organism>
<feature type="transmembrane region" description="Helical" evidence="6">
    <location>
        <begin position="96"/>
        <end position="115"/>
    </location>
</feature>
<keyword evidence="8" id="KW-1185">Reference proteome</keyword>
<feature type="transmembrane region" description="Helical" evidence="6">
    <location>
        <begin position="338"/>
        <end position="359"/>
    </location>
</feature>
<dbReference type="AlphaFoldDB" id="A0A518EQ89"/>
<protein>
    <submittedName>
        <fullName evidence="7">Putative permease YjgP/YjgQ family protein</fullName>
    </submittedName>
</protein>
<name>A0A518EQ89_9BACT</name>
<keyword evidence="3 6" id="KW-0812">Transmembrane</keyword>
<feature type="transmembrane region" description="Helical" evidence="6">
    <location>
        <begin position="12"/>
        <end position="32"/>
    </location>
</feature>
<dbReference type="PANTHER" id="PTHR33529">
    <property type="entry name" value="SLR0882 PROTEIN-RELATED"/>
    <property type="match status" value="1"/>
</dbReference>
<feature type="transmembrane region" description="Helical" evidence="6">
    <location>
        <begin position="282"/>
        <end position="301"/>
    </location>
</feature>
<keyword evidence="2" id="KW-1003">Cell membrane</keyword>
<keyword evidence="4 6" id="KW-1133">Transmembrane helix</keyword>
<evidence type="ECO:0000256" key="6">
    <source>
        <dbReference type="SAM" id="Phobius"/>
    </source>
</evidence>
<dbReference type="InterPro" id="IPR005495">
    <property type="entry name" value="LptG/LptF_permease"/>
</dbReference>
<keyword evidence="5 6" id="KW-0472">Membrane</keyword>
<dbReference type="EMBL" id="CP036434">
    <property type="protein sequence ID" value="QDV06225.1"/>
    <property type="molecule type" value="Genomic_DNA"/>
</dbReference>